<dbReference type="Gene3D" id="3.90.1200.10">
    <property type="match status" value="1"/>
</dbReference>
<dbReference type="Pfam" id="PF01636">
    <property type="entry name" value="APH"/>
    <property type="match status" value="1"/>
</dbReference>
<organism evidence="3 4">
    <name type="scientific">Candidatus Pristimantibacillus lignocellulolyticus</name>
    <dbReference type="NCBI Taxonomy" id="2994561"/>
    <lineage>
        <taxon>Bacteria</taxon>
        <taxon>Bacillati</taxon>
        <taxon>Bacillota</taxon>
        <taxon>Bacilli</taxon>
        <taxon>Bacillales</taxon>
        <taxon>Paenibacillaceae</taxon>
        <taxon>Candidatus Pristimantibacillus</taxon>
    </lineage>
</organism>
<dbReference type="InterPro" id="IPR002575">
    <property type="entry name" value="Aminoglycoside_PTrfase"/>
</dbReference>
<dbReference type="PANTHER" id="PTHR21064">
    <property type="entry name" value="AMINOGLYCOSIDE PHOSPHOTRANSFERASE DOMAIN-CONTAINING PROTEIN-RELATED"/>
    <property type="match status" value="1"/>
</dbReference>
<dbReference type="GO" id="GO:0019202">
    <property type="term" value="F:amino acid kinase activity"/>
    <property type="evidence" value="ECO:0007669"/>
    <property type="project" value="TreeGrafter"/>
</dbReference>
<evidence type="ECO:0000256" key="1">
    <source>
        <dbReference type="ARBA" id="ARBA00038240"/>
    </source>
</evidence>
<dbReference type="PANTHER" id="PTHR21064:SF6">
    <property type="entry name" value="AMINOGLYCOSIDE PHOSPHOTRANSFERASE DOMAIN-CONTAINING PROTEIN"/>
    <property type="match status" value="1"/>
</dbReference>
<sequence length="331" mass="38764">MQQKVEEIVRNYFENPEYEIESVPFGLTNLTKIIKLNGQKYVVRIYNQHTKTVESIKFEATITSFLSKKKLSFVVPVFLNTRVGERYVQLSDGTLGSIVTFVEGTVPELLNVQQALEFGHVVGEITFALSEYKEEIKYEGVPFTKIYDLHPLADNQAVTSFFESPPFEIPNTTINFYKEMFSTVELNKHELKELPKQLVHHDLLIYNLLSKDNKIQGVLDFDFTSFDLRFMEFTISLNHILQLTNGSWHMTEAFIKGYSQFSKISYLEIKHLQLLTQIYHIAVLHIYIGQYYSGKNIEQNFNYILNQFLTRNEWLNKHHSSMKQLLEKYLI</sequence>
<reference evidence="3" key="1">
    <citation type="submission" date="2022-05" db="EMBL/GenBank/DDBJ databases">
        <title>Novel bacterial taxa in a minimal lignocellulolytic consortium and its capacity to transform plastics disclosed by genome-resolved metagenomics.</title>
        <authorList>
            <person name="Rodriguez C.A.D."/>
            <person name="Diaz-Garcia L."/>
            <person name="Herrera K."/>
            <person name="Tarazona N.A."/>
            <person name="Sproer C."/>
            <person name="Overmann J."/>
            <person name="Jimenez D.J."/>
        </authorList>
    </citation>
    <scope>NUCLEOTIDE SEQUENCE</scope>
    <source>
        <strain evidence="3">MAG5</strain>
    </source>
</reference>
<feature type="domain" description="Aminoglycoside phosphotransferase" evidence="2">
    <location>
        <begin position="20"/>
        <end position="239"/>
    </location>
</feature>
<dbReference type="SUPFAM" id="SSF56112">
    <property type="entry name" value="Protein kinase-like (PK-like)"/>
    <property type="match status" value="1"/>
</dbReference>
<name>A0A9J6ZAN0_9BACL</name>
<dbReference type="KEGG" id="plig:NAG76_14245"/>
<proteinExistence type="inferred from homology"/>
<accession>A0A9J6ZAN0</accession>
<dbReference type="Gene3D" id="3.30.200.20">
    <property type="entry name" value="Phosphorylase Kinase, domain 1"/>
    <property type="match status" value="1"/>
</dbReference>
<dbReference type="InterPro" id="IPR050249">
    <property type="entry name" value="Pseudomonas-type_ThrB"/>
</dbReference>
<dbReference type="AlphaFoldDB" id="A0A9J6ZAN0"/>
<dbReference type="Proteomes" id="UP001056756">
    <property type="component" value="Chromosome"/>
</dbReference>
<gene>
    <name evidence="3" type="ORF">NAG76_14245</name>
</gene>
<evidence type="ECO:0000313" key="4">
    <source>
        <dbReference type="Proteomes" id="UP001056756"/>
    </source>
</evidence>
<comment type="similarity">
    <text evidence="1">Belongs to the pseudomonas-type ThrB family.</text>
</comment>
<protein>
    <submittedName>
        <fullName evidence="3">Phosphotransferase</fullName>
    </submittedName>
</protein>
<evidence type="ECO:0000313" key="3">
    <source>
        <dbReference type="EMBL" id="URN93000.1"/>
    </source>
</evidence>
<dbReference type="InterPro" id="IPR011009">
    <property type="entry name" value="Kinase-like_dom_sf"/>
</dbReference>
<dbReference type="EMBL" id="CP097899">
    <property type="protein sequence ID" value="URN93000.1"/>
    <property type="molecule type" value="Genomic_DNA"/>
</dbReference>
<evidence type="ECO:0000259" key="2">
    <source>
        <dbReference type="Pfam" id="PF01636"/>
    </source>
</evidence>